<dbReference type="InterPro" id="IPR011601">
    <property type="entry name" value="MurB_C"/>
</dbReference>
<sequence length="382" mass="39470">MTYPSDPMTPRLPWLREATTLRVGGPVSVWAEAGAEWALVGAVRAADHDRRPVLVLGAGSNLFASDSPFDGVVVRDGRRGVRAEARTAADPRGGATVDVTAVAGTPWDDLVAWTLDRGLSGLEALSGIPGTVGAAPVQNIGAYGRDVAATLVSVRTWDRALEQVAVLSAQDLGLGYRTSAIKRSILEPGSGPAGGRAWGPTGRWVVLEATFALSESGMSAPVRYAELAHRLGVGIGDRAPASAVREAVLALRRSKGMVLDPSDHDTWSAGSFFTNPILPAGVADALLPPHAPRFAAGAGLVKTSAAWLIDHAGFGRGFALPGSGDEAGPRASLSTKHVLALTNRGRATSADIEALARAVRAGVREAFGVDLAPEPVTVGIDL</sequence>
<comment type="function">
    <text evidence="2 17">Cell wall formation.</text>
</comment>
<dbReference type="InterPro" id="IPR016166">
    <property type="entry name" value="FAD-bd_PCMH"/>
</dbReference>
<keyword evidence="15 17" id="KW-0961">Cell wall biogenesis/degradation</keyword>
<dbReference type="InterPro" id="IPR036318">
    <property type="entry name" value="FAD-bd_PCMH-like_sf"/>
</dbReference>
<keyword evidence="11 17" id="KW-0133">Cell shape</keyword>
<dbReference type="Gene3D" id="3.90.78.10">
    <property type="entry name" value="UDP-N-acetylenolpyruvoylglucosamine reductase, C-terminal domain"/>
    <property type="match status" value="1"/>
</dbReference>
<feature type="domain" description="FAD-binding PCMH-type" evidence="18">
    <location>
        <begin position="23"/>
        <end position="216"/>
    </location>
</feature>
<evidence type="ECO:0000256" key="13">
    <source>
        <dbReference type="ARBA" id="ARBA00023002"/>
    </source>
</evidence>
<gene>
    <name evidence="17" type="primary">murB</name>
    <name evidence="19" type="ORF">ACFQWG_00190</name>
    <name evidence="20" type="ORF">ACFQWG_13710</name>
</gene>
<comment type="cofactor">
    <cofactor evidence="1 17">
        <name>FAD</name>
        <dbReference type="ChEBI" id="CHEBI:57692"/>
    </cofactor>
</comment>
<evidence type="ECO:0000259" key="18">
    <source>
        <dbReference type="PROSITE" id="PS51387"/>
    </source>
</evidence>
<feature type="active site" evidence="17">
    <location>
        <position position="374"/>
    </location>
</feature>
<dbReference type="Gene3D" id="3.30.43.10">
    <property type="entry name" value="Uridine Diphospho-n-acetylenolpyruvylglucosamine Reductase, domain 2"/>
    <property type="match status" value="1"/>
</dbReference>
<comment type="pathway">
    <text evidence="4 17">Cell wall biogenesis; peptidoglycan biosynthesis.</text>
</comment>
<dbReference type="PROSITE" id="PS51387">
    <property type="entry name" value="FAD_PCMH"/>
    <property type="match status" value="1"/>
</dbReference>
<evidence type="ECO:0000256" key="17">
    <source>
        <dbReference type="HAMAP-Rule" id="MF_00037"/>
    </source>
</evidence>
<dbReference type="InterPro" id="IPR016167">
    <property type="entry name" value="FAD-bd_PCMH_sub1"/>
</dbReference>
<dbReference type="HAMAP" id="MF_00037">
    <property type="entry name" value="MurB"/>
    <property type="match status" value="1"/>
</dbReference>
<dbReference type="SUPFAM" id="SSF56176">
    <property type="entry name" value="FAD-binding/transporter-associated domain-like"/>
    <property type="match status" value="1"/>
</dbReference>
<reference evidence="21" key="2">
    <citation type="journal article" date="2019" name="Int. J. Syst. Evol. Microbiol.">
        <title>The Global Catalogue of Microorganisms (GCM) 10K type strain sequencing project: providing services to taxonomists for standard genome sequencing and annotation.</title>
        <authorList>
            <consortium name="The Broad Institute Genomics Platform"/>
            <consortium name="The Broad Institute Genome Sequencing Center for Infectious Disease"/>
            <person name="Wu L."/>
            <person name="Ma J."/>
        </authorList>
    </citation>
    <scope>NUCLEOTIDE SEQUENCE [LARGE SCALE GENOMIC DNA]</scope>
    <source>
        <strain evidence="21">CCUG 56698</strain>
    </source>
</reference>
<dbReference type="InterPro" id="IPR016169">
    <property type="entry name" value="FAD-bd_PCMH_sub2"/>
</dbReference>
<dbReference type="GO" id="GO:0008762">
    <property type="term" value="F:UDP-N-acetylmuramate dehydrogenase activity"/>
    <property type="evidence" value="ECO:0007669"/>
    <property type="project" value="UniProtKB-EC"/>
</dbReference>
<evidence type="ECO:0000256" key="15">
    <source>
        <dbReference type="ARBA" id="ARBA00023316"/>
    </source>
</evidence>
<proteinExistence type="inferred from homology"/>
<evidence type="ECO:0000313" key="19">
    <source>
        <dbReference type="EMBL" id="MFC7579655.1"/>
    </source>
</evidence>
<evidence type="ECO:0000256" key="10">
    <source>
        <dbReference type="ARBA" id="ARBA00022857"/>
    </source>
</evidence>
<evidence type="ECO:0000256" key="7">
    <source>
        <dbReference type="ARBA" id="ARBA00022618"/>
    </source>
</evidence>
<evidence type="ECO:0000256" key="2">
    <source>
        <dbReference type="ARBA" id="ARBA00003921"/>
    </source>
</evidence>
<dbReference type="InterPro" id="IPR003170">
    <property type="entry name" value="MurB"/>
</dbReference>
<dbReference type="InterPro" id="IPR036635">
    <property type="entry name" value="MurB_C_sf"/>
</dbReference>
<keyword evidence="14 17" id="KW-0131">Cell cycle</keyword>
<dbReference type="EMBL" id="JBHTEF010000001">
    <property type="protein sequence ID" value="MFC7579655.1"/>
    <property type="molecule type" value="Genomic_DNA"/>
</dbReference>
<name>A0ABW2SHR7_9ACTO</name>
<dbReference type="Pfam" id="PF01565">
    <property type="entry name" value="FAD_binding_4"/>
    <property type="match status" value="1"/>
</dbReference>
<dbReference type="EMBL" id="JBHTEF010000001">
    <property type="protein sequence ID" value="MFC7582245.1"/>
    <property type="molecule type" value="Genomic_DNA"/>
</dbReference>
<dbReference type="InterPro" id="IPR006094">
    <property type="entry name" value="Oxid_FAD_bind_N"/>
</dbReference>
<comment type="catalytic activity">
    <reaction evidence="16 17">
        <text>UDP-N-acetyl-alpha-D-muramate + NADP(+) = UDP-N-acetyl-3-O-(1-carboxyvinyl)-alpha-D-glucosamine + NADPH + H(+)</text>
        <dbReference type="Rhea" id="RHEA:12248"/>
        <dbReference type="ChEBI" id="CHEBI:15378"/>
        <dbReference type="ChEBI" id="CHEBI:57783"/>
        <dbReference type="ChEBI" id="CHEBI:58349"/>
        <dbReference type="ChEBI" id="CHEBI:68483"/>
        <dbReference type="ChEBI" id="CHEBI:70757"/>
        <dbReference type="EC" id="1.3.1.98"/>
    </reaction>
</comment>
<keyword evidence="6 17" id="KW-0963">Cytoplasm</keyword>
<evidence type="ECO:0000313" key="21">
    <source>
        <dbReference type="Proteomes" id="UP001596527"/>
    </source>
</evidence>
<evidence type="ECO:0000256" key="4">
    <source>
        <dbReference type="ARBA" id="ARBA00004752"/>
    </source>
</evidence>
<evidence type="ECO:0000256" key="6">
    <source>
        <dbReference type="ARBA" id="ARBA00022490"/>
    </source>
</evidence>
<reference evidence="19" key="3">
    <citation type="submission" date="2024-09" db="EMBL/GenBank/DDBJ databases">
        <authorList>
            <person name="Sun Q."/>
            <person name="Mori K."/>
        </authorList>
    </citation>
    <scope>NUCLEOTIDE SEQUENCE</scope>
    <source>
        <strain evidence="19">CCUG 56698</strain>
    </source>
</reference>
<evidence type="ECO:0000256" key="1">
    <source>
        <dbReference type="ARBA" id="ARBA00001974"/>
    </source>
</evidence>
<comment type="subcellular location">
    <subcellularLocation>
        <location evidence="3 17">Cytoplasm</location>
    </subcellularLocation>
</comment>
<evidence type="ECO:0000256" key="16">
    <source>
        <dbReference type="ARBA" id="ARBA00048914"/>
    </source>
</evidence>
<evidence type="ECO:0000256" key="14">
    <source>
        <dbReference type="ARBA" id="ARBA00023306"/>
    </source>
</evidence>
<keyword evidence="21" id="KW-1185">Reference proteome</keyword>
<reference evidence="19" key="1">
    <citation type="journal article" date="2014" name="Int. J. Syst. Evol. Microbiol.">
        <title>Complete genome of a new Firmicutes species belonging to the dominant human colonic microbiota ('Ruminococcus bicirculans') reveals two chromosomes and a selective capacity to utilize plant glucans.</title>
        <authorList>
            <consortium name="NISC Comparative Sequencing Program"/>
            <person name="Wegmann U."/>
            <person name="Louis P."/>
            <person name="Goesmann A."/>
            <person name="Henrissat B."/>
            <person name="Duncan S.H."/>
            <person name="Flint H.J."/>
        </authorList>
    </citation>
    <scope>NUCLEOTIDE SEQUENCE</scope>
    <source>
        <strain evidence="19">CCUG 56698</strain>
    </source>
</reference>
<keyword evidence="13 17" id="KW-0560">Oxidoreductase</keyword>
<evidence type="ECO:0000256" key="11">
    <source>
        <dbReference type="ARBA" id="ARBA00022960"/>
    </source>
</evidence>
<dbReference type="Gene3D" id="3.30.465.10">
    <property type="match status" value="1"/>
</dbReference>
<comment type="similarity">
    <text evidence="5 17">Belongs to the MurB family.</text>
</comment>
<dbReference type="EC" id="1.3.1.98" evidence="17"/>
<evidence type="ECO:0000256" key="9">
    <source>
        <dbReference type="ARBA" id="ARBA00022827"/>
    </source>
</evidence>
<evidence type="ECO:0000256" key="12">
    <source>
        <dbReference type="ARBA" id="ARBA00022984"/>
    </source>
</evidence>
<feature type="active site" evidence="17">
    <location>
        <position position="177"/>
    </location>
</feature>
<organism evidence="19 21">
    <name type="scientific">Schaalia naturae</name>
    <dbReference type="NCBI Taxonomy" id="635203"/>
    <lineage>
        <taxon>Bacteria</taxon>
        <taxon>Bacillati</taxon>
        <taxon>Actinomycetota</taxon>
        <taxon>Actinomycetes</taxon>
        <taxon>Actinomycetales</taxon>
        <taxon>Actinomycetaceae</taxon>
        <taxon>Schaalia</taxon>
    </lineage>
</organism>
<dbReference type="NCBIfam" id="NF010478">
    <property type="entry name" value="PRK13903.1"/>
    <property type="match status" value="1"/>
</dbReference>
<dbReference type="PANTHER" id="PTHR21071:SF4">
    <property type="entry name" value="UDP-N-ACETYLENOLPYRUVOYLGLUCOSAMINE REDUCTASE"/>
    <property type="match status" value="1"/>
</dbReference>
<keyword evidence="12 17" id="KW-0573">Peptidoglycan synthesis</keyword>
<accession>A0ABW2SHR7</accession>
<feature type="active site" description="Proton donor" evidence="17">
    <location>
        <position position="271"/>
    </location>
</feature>
<keyword evidence="8 17" id="KW-0285">Flavoprotein</keyword>
<evidence type="ECO:0000256" key="3">
    <source>
        <dbReference type="ARBA" id="ARBA00004496"/>
    </source>
</evidence>
<comment type="caution">
    <text evidence="19">The sequence shown here is derived from an EMBL/GenBank/DDBJ whole genome shotgun (WGS) entry which is preliminary data.</text>
</comment>
<keyword evidence="7 17" id="KW-0132">Cell division</keyword>
<dbReference type="Proteomes" id="UP001596527">
    <property type="component" value="Unassembled WGS sequence"/>
</dbReference>
<evidence type="ECO:0000256" key="5">
    <source>
        <dbReference type="ARBA" id="ARBA00010485"/>
    </source>
</evidence>
<keyword evidence="10 17" id="KW-0521">NADP</keyword>
<dbReference type="RefSeq" id="WP_380971063.1">
    <property type="nucleotide sequence ID" value="NZ_JBHTEF010000001.1"/>
</dbReference>
<dbReference type="Pfam" id="PF02873">
    <property type="entry name" value="MurB_C"/>
    <property type="match status" value="1"/>
</dbReference>
<dbReference type="PANTHER" id="PTHR21071">
    <property type="entry name" value="UDP-N-ACETYLENOLPYRUVOYLGLUCOSAMINE REDUCTASE"/>
    <property type="match status" value="1"/>
</dbReference>
<evidence type="ECO:0000256" key="8">
    <source>
        <dbReference type="ARBA" id="ARBA00022630"/>
    </source>
</evidence>
<protein>
    <recommendedName>
        <fullName evidence="17">UDP-N-acetylenolpyruvoylglucosamine reductase</fullName>
        <ecNumber evidence="17">1.3.1.98</ecNumber>
    </recommendedName>
    <alternativeName>
        <fullName evidence="17">UDP-N-acetylmuramate dehydrogenase</fullName>
    </alternativeName>
</protein>
<evidence type="ECO:0000313" key="20">
    <source>
        <dbReference type="EMBL" id="MFC7582245.1"/>
    </source>
</evidence>
<keyword evidence="9 17" id="KW-0274">FAD</keyword>
<dbReference type="SUPFAM" id="SSF56194">
    <property type="entry name" value="Uridine diphospho-N-Acetylenolpyruvylglucosamine reductase, MurB, C-terminal domain"/>
    <property type="match status" value="1"/>
</dbReference>